<dbReference type="EMBL" id="BAAADV010000002">
    <property type="protein sequence ID" value="GAA0670556.1"/>
    <property type="molecule type" value="Genomic_DNA"/>
</dbReference>
<keyword evidence="3" id="KW-1185">Reference proteome</keyword>
<feature type="transmembrane region" description="Helical" evidence="1">
    <location>
        <begin position="198"/>
        <end position="215"/>
    </location>
</feature>
<keyword evidence="1" id="KW-0472">Membrane</keyword>
<feature type="transmembrane region" description="Helical" evidence="1">
    <location>
        <begin position="123"/>
        <end position="139"/>
    </location>
</feature>
<dbReference type="Pfam" id="PF01889">
    <property type="entry name" value="DUF63"/>
    <property type="match status" value="1"/>
</dbReference>
<dbReference type="RefSeq" id="WP_343773459.1">
    <property type="nucleotide sequence ID" value="NZ_BAAADV010000002.1"/>
</dbReference>
<evidence type="ECO:0000256" key="1">
    <source>
        <dbReference type="SAM" id="Phobius"/>
    </source>
</evidence>
<evidence type="ECO:0000313" key="2">
    <source>
        <dbReference type="EMBL" id="GAA0670556.1"/>
    </source>
</evidence>
<sequence>MDELSDRIDPARAWVAVAGAITSLFVLGSALFPGRVYDGFLWRYYWGPVVADGTRGEACAVRHNGETTFYDSVAQCQEAAGYAATPGYTTVSTVTYALVLVFMLVGVYFLIRRLDFDYSPATFYALVPFVFFGGALRVVEDVSVAVDPGSPVAISFPLSALFISPFIYFTVFLVTLVSVLGSIALAHRDVVERFQVPLAAAGTAALSITLAWLAYAIQVADVVEFNAVVPLVTLGGATLLAGATWLAIERFAPHVNRGTGYMGLVIIWGHLVDGIANVLSLDFGPELGLPAYAPKHVVNGFIHNVTPQIQPAWMTETIGGTWPFIFVKLGAAVFVVWVFDERIFEESPGYSLLLLVTVLAVGLGPGSRDFLRATLGI</sequence>
<dbReference type="AlphaFoldDB" id="A0AAV3T9I0"/>
<feature type="transmembrane region" description="Helical" evidence="1">
    <location>
        <begin position="159"/>
        <end position="186"/>
    </location>
</feature>
<feature type="transmembrane region" description="Helical" evidence="1">
    <location>
        <begin position="351"/>
        <end position="367"/>
    </location>
</feature>
<dbReference type="PANTHER" id="PTHR40700">
    <property type="entry name" value="HYPOTHETICAL MEMBRANE PROTEIN, CONSERVED, DUF63 FAMILY"/>
    <property type="match status" value="1"/>
</dbReference>
<keyword evidence="1" id="KW-1133">Transmembrane helix</keyword>
<dbReference type="PANTHER" id="PTHR40700:SF1">
    <property type="entry name" value="DUF63 DOMAIN-CONTAINING PROTEIN"/>
    <property type="match status" value="1"/>
</dbReference>
<accession>A0AAV3T9I0</accession>
<evidence type="ECO:0000313" key="3">
    <source>
        <dbReference type="Proteomes" id="UP001500420"/>
    </source>
</evidence>
<proteinExistence type="predicted"/>
<protein>
    <submittedName>
        <fullName evidence="2">DUF63 family protein</fullName>
    </submittedName>
</protein>
<dbReference type="InterPro" id="IPR002749">
    <property type="entry name" value="DUF63"/>
</dbReference>
<feature type="transmembrane region" description="Helical" evidence="1">
    <location>
        <begin position="227"/>
        <end position="248"/>
    </location>
</feature>
<feature type="transmembrane region" description="Helical" evidence="1">
    <location>
        <begin position="94"/>
        <end position="111"/>
    </location>
</feature>
<name>A0AAV3T9I0_9EURY</name>
<keyword evidence="1" id="KW-0812">Transmembrane</keyword>
<feature type="transmembrane region" description="Helical" evidence="1">
    <location>
        <begin position="321"/>
        <end position="339"/>
    </location>
</feature>
<feature type="transmembrane region" description="Helical" evidence="1">
    <location>
        <begin position="12"/>
        <end position="32"/>
    </location>
</feature>
<reference evidence="2 3" key="1">
    <citation type="journal article" date="2019" name="Int. J. Syst. Evol. Microbiol.">
        <title>The Global Catalogue of Microorganisms (GCM) 10K type strain sequencing project: providing services to taxonomists for standard genome sequencing and annotation.</title>
        <authorList>
            <consortium name="The Broad Institute Genomics Platform"/>
            <consortium name="The Broad Institute Genome Sequencing Center for Infectious Disease"/>
            <person name="Wu L."/>
            <person name="Ma J."/>
        </authorList>
    </citation>
    <scope>NUCLEOTIDE SEQUENCE [LARGE SCALE GENOMIC DNA]</scope>
    <source>
        <strain evidence="2 3">JCM 16328</strain>
    </source>
</reference>
<comment type="caution">
    <text evidence="2">The sequence shown here is derived from an EMBL/GenBank/DDBJ whole genome shotgun (WGS) entry which is preliminary data.</text>
</comment>
<gene>
    <name evidence="2" type="ORF">GCM10009020_15970</name>
</gene>
<feature type="transmembrane region" description="Helical" evidence="1">
    <location>
        <begin position="260"/>
        <end position="279"/>
    </location>
</feature>
<dbReference type="Proteomes" id="UP001500420">
    <property type="component" value="Unassembled WGS sequence"/>
</dbReference>
<organism evidence="2 3">
    <name type="scientific">Natronoarchaeum mannanilyticum</name>
    <dbReference type="NCBI Taxonomy" id="926360"/>
    <lineage>
        <taxon>Archaea</taxon>
        <taxon>Methanobacteriati</taxon>
        <taxon>Methanobacteriota</taxon>
        <taxon>Stenosarchaea group</taxon>
        <taxon>Halobacteria</taxon>
        <taxon>Halobacteriales</taxon>
        <taxon>Natronoarchaeaceae</taxon>
    </lineage>
</organism>